<dbReference type="Pfam" id="PF00261">
    <property type="entry name" value="Tropomyosin"/>
    <property type="match status" value="1"/>
</dbReference>
<reference evidence="18" key="1">
    <citation type="submission" date="2020-08" db="EMBL/GenBank/DDBJ databases">
        <title>Chromosome-level assembly of Southern catfish (Silurus meridionalis) provides insights into visual adaptation to the nocturnal and benthic lifestyles.</title>
        <authorList>
            <person name="Zhang Y."/>
            <person name="Wang D."/>
            <person name="Peng Z."/>
        </authorList>
    </citation>
    <scope>NUCLEOTIDE SEQUENCE</scope>
    <source>
        <strain evidence="18">SWU-2019-XX</strain>
        <tissue evidence="18">Muscle</tissue>
    </source>
</reference>
<keyword evidence="8" id="KW-0862">Zinc</keyword>
<evidence type="ECO:0000256" key="14">
    <source>
        <dbReference type="SAM" id="MobiDB-lite"/>
    </source>
</evidence>
<dbReference type="InterPro" id="IPR035899">
    <property type="entry name" value="DBL_dom_sf"/>
</dbReference>
<comment type="similarity">
    <text evidence="2 12">Belongs to the tropomyosin family.</text>
</comment>
<evidence type="ECO:0000256" key="1">
    <source>
        <dbReference type="ARBA" id="ARBA00004245"/>
    </source>
</evidence>
<evidence type="ECO:0000256" key="13">
    <source>
        <dbReference type="SAM" id="Coils"/>
    </source>
</evidence>
<dbReference type="FunFam" id="2.30.29.30:FF:000021">
    <property type="entry name" value="Rho guanine nucleotide exchange factor 2"/>
    <property type="match status" value="1"/>
</dbReference>
<dbReference type="GO" id="GO:0000902">
    <property type="term" value="P:cell morphogenesis"/>
    <property type="evidence" value="ECO:0007669"/>
    <property type="project" value="TreeGrafter"/>
</dbReference>
<evidence type="ECO:0000256" key="4">
    <source>
        <dbReference type="ARBA" id="ARBA00022553"/>
    </source>
</evidence>
<dbReference type="InterPro" id="IPR014751">
    <property type="entry name" value="XRCC4-like_C"/>
</dbReference>
<feature type="compositionally biased region" description="Basic and acidic residues" evidence="14">
    <location>
        <begin position="1133"/>
        <end position="1153"/>
    </location>
</feature>
<dbReference type="SUPFAM" id="SSF50729">
    <property type="entry name" value="PH domain-like"/>
    <property type="match status" value="1"/>
</dbReference>
<dbReference type="PANTHER" id="PTHR13944">
    <property type="entry name" value="AGAP007712-PA"/>
    <property type="match status" value="1"/>
</dbReference>
<dbReference type="SMART" id="SM00109">
    <property type="entry name" value="C1"/>
    <property type="match status" value="1"/>
</dbReference>
<dbReference type="PROSITE" id="PS00479">
    <property type="entry name" value="ZF_DAG_PE_1"/>
    <property type="match status" value="1"/>
</dbReference>
<dbReference type="CDD" id="cd00160">
    <property type="entry name" value="RhoGEF"/>
    <property type="match status" value="1"/>
</dbReference>
<feature type="domain" description="PH" evidence="15">
    <location>
        <begin position="717"/>
        <end position="818"/>
    </location>
</feature>
<dbReference type="InterPro" id="IPR011993">
    <property type="entry name" value="PH-like_dom_sf"/>
</dbReference>
<dbReference type="FunFam" id="1.20.5.170:FF:000001">
    <property type="entry name" value="Tropomyosin alpha-1 chain isoform 1"/>
    <property type="match status" value="1"/>
</dbReference>
<keyword evidence="3" id="KW-0963">Cytoplasm</keyword>
<evidence type="ECO:0000256" key="6">
    <source>
        <dbReference type="ARBA" id="ARBA00022723"/>
    </source>
</evidence>
<dbReference type="InterPro" id="IPR000533">
    <property type="entry name" value="Tropomyosin"/>
</dbReference>
<feature type="compositionally biased region" description="Polar residues" evidence="14">
    <location>
        <begin position="198"/>
        <end position="211"/>
    </location>
</feature>
<dbReference type="GO" id="GO:0035023">
    <property type="term" value="P:regulation of Rho protein signal transduction"/>
    <property type="evidence" value="ECO:0007669"/>
    <property type="project" value="TreeGrafter"/>
</dbReference>
<evidence type="ECO:0000259" key="17">
    <source>
        <dbReference type="PROSITE" id="PS50081"/>
    </source>
</evidence>
<evidence type="ECO:0000256" key="2">
    <source>
        <dbReference type="ARBA" id="ARBA00009036"/>
    </source>
</evidence>
<dbReference type="Pfam" id="PF17838">
    <property type="entry name" value="PH_16"/>
    <property type="match status" value="1"/>
</dbReference>
<evidence type="ECO:0000256" key="7">
    <source>
        <dbReference type="ARBA" id="ARBA00022771"/>
    </source>
</evidence>
<feature type="compositionally biased region" description="Polar residues" evidence="14">
    <location>
        <begin position="1093"/>
        <end position="1114"/>
    </location>
</feature>
<evidence type="ECO:0000313" key="18">
    <source>
        <dbReference type="EMBL" id="KAF7686105.1"/>
    </source>
</evidence>
<dbReference type="FunFam" id="1.20.5.370:FF:000004">
    <property type="entry name" value="tropomyosin alpha-1 chain isoform X1"/>
    <property type="match status" value="1"/>
</dbReference>
<dbReference type="Pfam" id="PF00621">
    <property type="entry name" value="RhoGEF"/>
    <property type="match status" value="1"/>
</dbReference>
<feature type="compositionally biased region" description="Acidic residues" evidence="14">
    <location>
        <begin position="1117"/>
        <end position="1132"/>
    </location>
</feature>
<keyword evidence="19" id="KW-1185">Reference proteome</keyword>
<dbReference type="GO" id="GO:0007015">
    <property type="term" value="P:actin filament organization"/>
    <property type="evidence" value="ECO:0007669"/>
    <property type="project" value="TreeGrafter"/>
</dbReference>
<dbReference type="EMBL" id="JABFDY010000029">
    <property type="protein sequence ID" value="KAF7686105.1"/>
    <property type="molecule type" value="Genomic_DNA"/>
</dbReference>
<dbReference type="FunFam" id="1.20.5.340:FF:000001">
    <property type="entry name" value="Tropomyosin alpha-1 chain isoform 2"/>
    <property type="match status" value="1"/>
</dbReference>
<gene>
    <name evidence="18" type="ORF">HF521_015467</name>
</gene>
<dbReference type="GO" id="GO:0005085">
    <property type="term" value="F:guanyl-nucleotide exchange factor activity"/>
    <property type="evidence" value="ECO:0007669"/>
    <property type="project" value="UniProtKB-KW"/>
</dbReference>
<dbReference type="Gene3D" id="2.30.29.30">
    <property type="entry name" value="Pleckstrin-homology domain (PH domain)/Phosphotyrosine-binding domain (PTB)"/>
    <property type="match status" value="1"/>
</dbReference>
<evidence type="ECO:0000259" key="16">
    <source>
        <dbReference type="PROSITE" id="PS50010"/>
    </source>
</evidence>
<comment type="subcellular location">
    <subcellularLocation>
        <location evidence="1">Cytoplasm</location>
        <location evidence="1">Cytoskeleton</location>
    </subcellularLocation>
</comment>
<evidence type="ECO:0000256" key="11">
    <source>
        <dbReference type="ARBA" id="ARBA00023212"/>
    </source>
</evidence>
<dbReference type="InterPro" id="IPR051632">
    <property type="entry name" value="Rho_GEF"/>
</dbReference>
<feature type="region of interest" description="Disordered" evidence="14">
    <location>
        <begin position="1169"/>
        <end position="1196"/>
    </location>
</feature>
<evidence type="ECO:0000256" key="3">
    <source>
        <dbReference type="ARBA" id="ARBA00022490"/>
    </source>
</evidence>
<dbReference type="CDD" id="cd20877">
    <property type="entry name" value="C1_ARHGEF2"/>
    <property type="match status" value="1"/>
</dbReference>
<dbReference type="GO" id="GO:0008270">
    <property type="term" value="F:zinc ion binding"/>
    <property type="evidence" value="ECO:0007669"/>
    <property type="project" value="UniProtKB-KW"/>
</dbReference>
<evidence type="ECO:0008006" key="20">
    <source>
        <dbReference type="Google" id="ProtNLM"/>
    </source>
</evidence>
<dbReference type="InterPro" id="IPR000219">
    <property type="entry name" value="DH_dom"/>
</dbReference>
<name>A0A8T0A306_SILME</name>
<dbReference type="Gene3D" id="1.20.5.170">
    <property type="match status" value="1"/>
</dbReference>
<dbReference type="PANTHER" id="PTHR13944:SF20">
    <property type="entry name" value="RHO GUANINE NUCLEOTIDE EXCHANGE FACTOR 2"/>
    <property type="match status" value="1"/>
</dbReference>
<dbReference type="PROSITE" id="PS50003">
    <property type="entry name" value="PH_DOMAIN"/>
    <property type="match status" value="1"/>
</dbReference>
<dbReference type="Pfam" id="PF00130">
    <property type="entry name" value="C1_1"/>
    <property type="match status" value="1"/>
</dbReference>
<dbReference type="SUPFAM" id="SSF57997">
    <property type="entry name" value="Tropomyosin"/>
    <property type="match status" value="1"/>
</dbReference>
<dbReference type="InterPro" id="IPR001849">
    <property type="entry name" value="PH_domain"/>
</dbReference>
<sequence length="1437" mass="162827">MEGGKAVRKEEINRSKKNGVRTVFVERNLMSDMPPSSPHSQNCFPASSTSSTLPSPPISPLRSRVVTFRSPATRHLSQLDAWRRHSWEPGAAMQGNPVMDTRSVSLEDLDVEEMALVLGGALGCHRARDIRRSITCEGSLSSLTEEEVGIETQPQICSSLEEQENHMSTCSISAPSLCVRQTTKSSAPRPHSYCYANNRESGLHSQTGSTQSLDSELSLVLWEIGGEREEEKYEEKEEVTGNAFVRTFSFLYKMTSNRKNKEKERMREREREAREREARYTNGHLFTSLTVSGTTLCSACNKSITAKEALSCPTCNVTIHNRCRDSLPNCVKMKQRQQKLALMRNSASYGGTVTLRNKTHLKERPSSAIYPSESLRQSLLGSRRGRSSLLLSKSVSTNNIAGTLSDDSPLGLRRILSQSTDSLNFRSRTMSMESLNDEGEVYYASVLEELEIEGRDFEADSWSMVVDSAYLQTHRKDIIKRQDVIYELIQTELHHVRTLRIMDGVFRRGMLEEVQLEPGIVHALFPCLEKLLVIHTRFVTQLLNRRQHSLHPGSTHNFTISRISDLLRQQFSGQCADEMRKTYAEFCSSHSKAVKLYKELLARDKRLQYFIRRVSRGPLLRRHGFQECILLVTQRITKYPVLVQRILDNTKDNPEEETGLKQALALLRDLLSGVDQQVLELEQTQRLQEIRSRLDPRSQAKLRSEAMFRPAELLRRQLIHEGTLLWKTPSSRLKDVRILLMTDILVFLQEKDQRYVFASLDKSTVVSLQNLLVRDIANQERGLFLISSEFSPPEMYELHAASKEDRNTWLRHIQQAVSRCPSREEFPLIETEDKALLRRLKADIQQKDREVLELLQERVTLFSDLAEVMSGQDVVLPPNSRNLFRADTPQAPRGEQLLTQAITEVDRLTELFLGSAFDLPMGCTSNGHHNYTGALVINGQEVLVNGLQEAAASQDGNGNQLDDKTSSEEVSQRLVNLSAQLHALQGAVIRQDSIVELYVRESGTSVCRPGRSLSRDSAGEAGSAGELALLQRQHSLLQEELVRLRGAEGRLKDSEKARAQLEKQLRNLKSSTAALGENTGHSQAPLHRKGSETDPNVDTPLASQASMEQTDGQQDCSDIDADVISDDDDDEDLKASPRSESPRDLQDIPEETKMEAIKKKMMMLKLDKENALDQAEQAETDRKAAEERSKQHEDELIQMQKKLKSTEDELDKYSEALKDAQEKLEIAEKKAADAEAEVASLNRRIQLVEEELDRAQERLATALQKLEEAEKAADESERGMKVIENRALKDEEKMELQEIQLKEAKHIAEEADRKYEEVARKLVIVEGELERTEERAELAEAKCAELEEELKNVTNNLKSLEAQAEKYSQKEDKYEEEIKILTDKLKEAETRAEFAERSVAKLEKTIDDLEEKLKDAKEENIKIHATLDQTLSELNSF</sequence>
<feature type="region of interest" description="Disordered" evidence="14">
    <location>
        <begin position="1074"/>
        <end position="1153"/>
    </location>
</feature>
<accession>A0A8T0A306</accession>
<dbReference type="Gene3D" id="3.30.60.20">
    <property type="match status" value="1"/>
</dbReference>
<protein>
    <recommendedName>
        <fullName evidence="20">Rho guanine nucleotide exchange factor 2</fullName>
    </recommendedName>
</protein>
<dbReference type="PROSITE" id="PS50081">
    <property type="entry name" value="ZF_DAG_PE_2"/>
    <property type="match status" value="1"/>
</dbReference>
<feature type="domain" description="Phorbol-ester/DAG-type" evidence="17">
    <location>
        <begin position="283"/>
        <end position="330"/>
    </location>
</feature>
<dbReference type="SUPFAM" id="SSF48065">
    <property type="entry name" value="DBL homology domain (DH-domain)"/>
    <property type="match status" value="1"/>
</dbReference>
<feature type="compositionally biased region" description="Basic and acidic residues" evidence="14">
    <location>
        <begin position="1179"/>
        <end position="1195"/>
    </location>
</feature>
<keyword evidence="11" id="KW-0206">Cytoskeleton</keyword>
<dbReference type="PROSITE" id="PS50010">
    <property type="entry name" value="DH_2"/>
    <property type="match status" value="1"/>
</dbReference>
<dbReference type="GO" id="GO:0045666">
    <property type="term" value="P:positive regulation of neuron differentiation"/>
    <property type="evidence" value="ECO:0007669"/>
    <property type="project" value="TreeGrafter"/>
</dbReference>
<dbReference type="PROSITE" id="PS00326">
    <property type="entry name" value="TROPOMYOSIN"/>
    <property type="match status" value="1"/>
</dbReference>
<keyword evidence="9" id="KW-0007">Acetylation</keyword>
<organism evidence="18 19">
    <name type="scientific">Silurus meridionalis</name>
    <name type="common">Southern catfish</name>
    <name type="synonym">Silurus soldatovi meridionalis</name>
    <dbReference type="NCBI Taxonomy" id="175797"/>
    <lineage>
        <taxon>Eukaryota</taxon>
        <taxon>Metazoa</taxon>
        <taxon>Chordata</taxon>
        <taxon>Craniata</taxon>
        <taxon>Vertebrata</taxon>
        <taxon>Euteleostomi</taxon>
        <taxon>Actinopterygii</taxon>
        <taxon>Neopterygii</taxon>
        <taxon>Teleostei</taxon>
        <taxon>Ostariophysi</taxon>
        <taxon>Siluriformes</taxon>
        <taxon>Siluridae</taxon>
        <taxon>Silurus</taxon>
    </lineage>
</organism>
<evidence type="ECO:0000256" key="8">
    <source>
        <dbReference type="ARBA" id="ARBA00022833"/>
    </source>
</evidence>
<dbReference type="SMART" id="SM00233">
    <property type="entry name" value="PH"/>
    <property type="match status" value="1"/>
</dbReference>
<keyword evidence="7" id="KW-0863">Zinc-finger</keyword>
<dbReference type="PRINTS" id="PR00194">
    <property type="entry name" value="TROPOMYOSIN"/>
</dbReference>
<dbReference type="GO" id="GO:0005856">
    <property type="term" value="C:cytoskeleton"/>
    <property type="evidence" value="ECO:0007669"/>
    <property type="project" value="UniProtKB-SubCell"/>
</dbReference>
<comment type="caution">
    <text evidence="18">The sequence shown here is derived from an EMBL/GenBank/DDBJ whole genome shotgun (WGS) entry which is preliminary data.</text>
</comment>
<keyword evidence="5" id="KW-0344">Guanine-nucleotide releasing factor</keyword>
<dbReference type="InterPro" id="IPR041020">
    <property type="entry name" value="PH_16"/>
</dbReference>
<evidence type="ECO:0000256" key="12">
    <source>
        <dbReference type="RuleBase" id="RU004515"/>
    </source>
</evidence>
<feature type="domain" description="DH" evidence="16">
    <location>
        <begin position="480"/>
        <end position="677"/>
    </location>
</feature>
<dbReference type="Gene3D" id="1.20.900.10">
    <property type="entry name" value="Dbl homology (DH) domain"/>
    <property type="match status" value="1"/>
</dbReference>
<dbReference type="Proteomes" id="UP000606274">
    <property type="component" value="Unassembled WGS sequence"/>
</dbReference>
<proteinExistence type="inferred from homology"/>
<feature type="region of interest" description="Disordered" evidence="14">
    <location>
        <begin position="30"/>
        <end position="58"/>
    </location>
</feature>
<dbReference type="FunFam" id="1.20.900.10:FF:000004">
    <property type="entry name" value="Rho guanine nucleotide exchange factor 2"/>
    <property type="match status" value="1"/>
</dbReference>
<feature type="coiled-coil region" evidence="13">
    <location>
        <begin position="252"/>
        <end position="279"/>
    </location>
</feature>
<evidence type="ECO:0000256" key="10">
    <source>
        <dbReference type="ARBA" id="ARBA00023054"/>
    </source>
</evidence>
<evidence type="ECO:0000256" key="9">
    <source>
        <dbReference type="ARBA" id="ARBA00022990"/>
    </source>
</evidence>
<dbReference type="Gene3D" id="1.20.5.340">
    <property type="match status" value="1"/>
</dbReference>
<evidence type="ECO:0000313" key="19">
    <source>
        <dbReference type="Proteomes" id="UP000606274"/>
    </source>
</evidence>
<keyword evidence="4" id="KW-0597">Phosphoprotein</keyword>
<keyword evidence="10 13" id="KW-0175">Coiled coil</keyword>
<evidence type="ECO:0000256" key="5">
    <source>
        <dbReference type="ARBA" id="ARBA00022658"/>
    </source>
</evidence>
<dbReference type="Gene3D" id="1.20.5.370">
    <property type="match status" value="1"/>
</dbReference>
<dbReference type="InterPro" id="IPR002219">
    <property type="entry name" value="PKC_DAG/PE"/>
</dbReference>
<keyword evidence="6" id="KW-0479">Metal-binding</keyword>
<dbReference type="InterPro" id="IPR046349">
    <property type="entry name" value="C1-like_sf"/>
</dbReference>
<evidence type="ECO:0000259" key="15">
    <source>
        <dbReference type="PROSITE" id="PS50003"/>
    </source>
</evidence>
<dbReference type="GO" id="GO:0008017">
    <property type="term" value="F:microtubule binding"/>
    <property type="evidence" value="ECO:0007669"/>
    <property type="project" value="TreeGrafter"/>
</dbReference>
<dbReference type="SUPFAM" id="SSF57889">
    <property type="entry name" value="Cysteine-rich domain"/>
    <property type="match status" value="1"/>
</dbReference>
<dbReference type="GO" id="GO:0032587">
    <property type="term" value="C:ruffle membrane"/>
    <property type="evidence" value="ECO:0007669"/>
    <property type="project" value="TreeGrafter"/>
</dbReference>
<feature type="region of interest" description="Disordered" evidence="14">
    <location>
        <begin position="189"/>
        <end position="211"/>
    </location>
</feature>
<dbReference type="SMART" id="SM00325">
    <property type="entry name" value="RhoGEF"/>
    <property type="match status" value="1"/>
</dbReference>